<protein>
    <submittedName>
        <fullName evidence="1">C-type cytochrome domain-containing protein</fullName>
    </submittedName>
</protein>
<evidence type="ECO:0000313" key="2">
    <source>
        <dbReference type="Proteomes" id="UP001595191"/>
    </source>
</evidence>
<accession>A0ACC7LJ75</accession>
<sequence>MDVLKQLLGRLHPIIVHLPIGFIVFGLLLQWYDRKRQTYGELIPIAYLWGGIAAVVACLTGYLQYTGEGYAFDTVKWHLWSGVATALFSFLMYAKSEGTKAFSFLERTPTITLSIVFFILISFTGHKGGNITHGEDYLVEPLPNNIKSALGYETFEEKQIKLNEDNWEEALLYEDVVKPILNNNCVSCHNPKKTKGELLLHSKEGILNGGENGEVVVANDASQSEVFTRMKLPNDDDNHMPPEGKRQPTKEEIILLGAWIDAGHPFEGTIKENGLAKELFTSFFPQNLDNDYPDIEITAASQDSIKIIEETGVHVDPISESSNFLSVSCINKPAFSDADFENLLSIAPQIAQLDLGGTQVTDAIFEKLTQLPNLTILKLDNTSITGQNIKQLSSLEHIKSINLTASKFEETHLPDFSGFKKLKKIYLYKTKSESQGIKTLNDGQITVDYGNYELPPIPSDSIIY</sequence>
<proteinExistence type="predicted"/>
<evidence type="ECO:0000313" key="1">
    <source>
        <dbReference type="EMBL" id="MFH6603607.1"/>
    </source>
</evidence>
<organism evidence="1 2">
    <name type="scientific">Meishania litoralis</name>
    <dbReference type="NCBI Taxonomy" id="3434685"/>
    <lineage>
        <taxon>Bacteria</taxon>
        <taxon>Pseudomonadati</taxon>
        <taxon>Bacteroidota</taxon>
        <taxon>Flavobacteriia</taxon>
        <taxon>Flavobacteriales</taxon>
        <taxon>Flavobacteriaceae</taxon>
        <taxon>Meishania</taxon>
    </lineage>
</organism>
<gene>
    <name evidence="1" type="ORF">ACEZ3G_08980</name>
</gene>
<comment type="caution">
    <text evidence="1">The sequence shown here is derived from an EMBL/GenBank/DDBJ whole genome shotgun (WGS) entry which is preliminary data.</text>
</comment>
<keyword evidence="2" id="KW-1185">Reference proteome</keyword>
<name>A0ACC7LJ75_9FLAO</name>
<dbReference type="Proteomes" id="UP001595191">
    <property type="component" value="Unassembled WGS sequence"/>
</dbReference>
<dbReference type="EMBL" id="JBHFPV010000001">
    <property type="protein sequence ID" value="MFH6603607.1"/>
    <property type="molecule type" value="Genomic_DNA"/>
</dbReference>
<reference evidence="1" key="1">
    <citation type="submission" date="2024-09" db="EMBL/GenBank/DDBJ databases">
        <authorList>
            <person name="Liu J."/>
        </authorList>
    </citation>
    <scope>NUCLEOTIDE SEQUENCE</scope>
    <source>
        <strain evidence="1">NBU2967</strain>
    </source>
</reference>